<organism evidence="1 2">
    <name type="scientific">Kipferlia bialata</name>
    <dbReference type="NCBI Taxonomy" id="797122"/>
    <lineage>
        <taxon>Eukaryota</taxon>
        <taxon>Metamonada</taxon>
        <taxon>Carpediemonas-like organisms</taxon>
        <taxon>Kipferlia</taxon>
    </lineage>
</organism>
<name>A0A9K3D392_9EUKA</name>
<accession>A0A9K3D392</accession>
<keyword evidence="2" id="KW-1185">Reference proteome</keyword>
<gene>
    <name evidence="1" type="ORF">KIPB_010022</name>
</gene>
<reference evidence="1 2" key="1">
    <citation type="journal article" date="2018" name="PLoS ONE">
        <title>The draft genome of Kipferlia bialata reveals reductive genome evolution in fornicate parasites.</title>
        <authorList>
            <person name="Tanifuji G."/>
            <person name="Takabayashi S."/>
            <person name="Kume K."/>
            <person name="Takagi M."/>
            <person name="Nakayama T."/>
            <person name="Kamikawa R."/>
            <person name="Inagaki Y."/>
            <person name="Hashimoto T."/>
        </authorList>
    </citation>
    <scope>NUCLEOTIDE SEQUENCE [LARGE SCALE GENOMIC DNA]</scope>
    <source>
        <strain evidence="1">NY0173</strain>
    </source>
</reference>
<dbReference type="AlphaFoldDB" id="A0A9K3D392"/>
<evidence type="ECO:0000313" key="1">
    <source>
        <dbReference type="EMBL" id="GIQ87887.1"/>
    </source>
</evidence>
<dbReference type="Proteomes" id="UP000265618">
    <property type="component" value="Unassembled WGS sequence"/>
</dbReference>
<dbReference type="EMBL" id="BDIP01003584">
    <property type="protein sequence ID" value="GIQ87887.1"/>
    <property type="molecule type" value="Genomic_DNA"/>
</dbReference>
<feature type="non-terminal residue" evidence="1">
    <location>
        <position position="129"/>
    </location>
</feature>
<evidence type="ECO:0000313" key="2">
    <source>
        <dbReference type="Proteomes" id="UP000265618"/>
    </source>
</evidence>
<comment type="caution">
    <text evidence="1">The sequence shown here is derived from an EMBL/GenBank/DDBJ whole genome shotgun (WGS) entry which is preliminary data.</text>
</comment>
<sequence length="129" mass="14371">VQDESEEDVGGFWDDIESEGEVIICGNVAPPEYCDIEESKTVLEEAVQLIEGLTSTLVMPLPESMASLTLQDRQKYFQLQGHNDSVKTLYVCAGPLIDCQAAVESCHQRLNSMALPDLEECFELIERCE</sequence>
<proteinExistence type="predicted"/>
<protein>
    <submittedName>
        <fullName evidence="1">Uncharacterized protein</fullName>
    </submittedName>
</protein>